<evidence type="ECO:0000256" key="8">
    <source>
        <dbReference type="SAM" id="Phobius"/>
    </source>
</evidence>
<dbReference type="GO" id="GO:0016020">
    <property type="term" value="C:membrane"/>
    <property type="evidence" value="ECO:0007669"/>
    <property type="project" value="UniProtKB-SubCell"/>
</dbReference>
<evidence type="ECO:0000259" key="9">
    <source>
        <dbReference type="Pfam" id="PF03908"/>
    </source>
</evidence>
<organism evidence="10 11">
    <name type="scientific">Discostella pseudostelligera</name>
    <dbReference type="NCBI Taxonomy" id="259834"/>
    <lineage>
        <taxon>Eukaryota</taxon>
        <taxon>Sar</taxon>
        <taxon>Stramenopiles</taxon>
        <taxon>Ochrophyta</taxon>
        <taxon>Bacillariophyta</taxon>
        <taxon>Coscinodiscophyceae</taxon>
        <taxon>Thalassiosirophycidae</taxon>
        <taxon>Stephanodiscales</taxon>
        <taxon>Stephanodiscaceae</taxon>
        <taxon>Discostella</taxon>
    </lineage>
</organism>
<evidence type="ECO:0000256" key="2">
    <source>
        <dbReference type="ARBA" id="ARBA00022448"/>
    </source>
</evidence>
<dbReference type="InterPro" id="IPR056173">
    <property type="entry name" value="Sec20_C"/>
</dbReference>
<feature type="transmembrane region" description="Helical" evidence="8">
    <location>
        <begin position="204"/>
        <end position="225"/>
    </location>
</feature>
<keyword evidence="11" id="KW-1185">Reference proteome</keyword>
<protein>
    <recommendedName>
        <fullName evidence="9">Sec20 C-terminal domain-containing protein</fullName>
    </recommendedName>
</protein>
<dbReference type="InterPro" id="IPR044766">
    <property type="entry name" value="NPSN/SNAP25-like_N_SNARE"/>
</dbReference>
<proteinExistence type="predicted"/>
<comment type="caution">
    <text evidence="10">The sequence shown here is derived from an EMBL/GenBank/DDBJ whole genome shotgun (WGS) entry which is preliminary data.</text>
</comment>
<dbReference type="Gene3D" id="1.20.5.110">
    <property type="match status" value="1"/>
</dbReference>
<dbReference type="Pfam" id="PF03908">
    <property type="entry name" value="Sec20"/>
    <property type="match status" value="1"/>
</dbReference>
<reference evidence="10 11" key="1">
    <citation type="submission" date="2024-10" db="EMBL/GenBank/DDBJ databases">
        <title>Updated reference genomes for cyclostephanoid diatoms.</title>
        <authorList>
            <person name="Roberts W.R."/>
            <person name="Alverson A.J."/>
        </authorList>
    </citation>
    <scope>NUCLEOTIDE SEQUENCE [LARGE SCALE GENOMIC DNA]</scope>
    <source>
        <strain evidence="10 11">AJA232-27</strain>
    </source>
</reference>
<evidence type="ECO:0000256" key="4">
    <source>
        <dbReference type="ARBA" id="ARBA00022927"/>
    </source>
</evidence>
<evidence type="ECO:0000256" key="1">
    <source>
        <dbReference type="ARBA" id="ARBA00004211"/>
    </source>
</evidence>
<dbReference type="EMBL" id="JALLBG020000103">
    <property type="protein sequence ID" value="KAL3764592.1"/>
    <property type="molecule type" value="Genomic_DNA"/>
</dbReference>
<evidence type="ECO:0000313" key="11">
    <source>
        <dbReference type="Proteomes" id="UP001530293"/>
    </source>
</evidence>
<gene>
    <name evidence="10" type="ORF">ACHAWU_001500</name>
</gene>
<dbReference type="SUPFAM" id="SSF58038">
    <property type="entry name" value="SNARE fusion complex"/>
    <property type="match status" value="1"/>
</dbReference>
<dbReference type="CDD" id="cd15861">
    <property type="entry name" value="SNARE_SNAP25N_23N_29N_SEC9N"/>
    <property type="match status" value="1"/>
</dbReference>
<name>A0ABD3MLS7_9STRA</name>
<evidence type="ECO:0000313" key="10">
    <source>
        <dbReference type="EMBL" id="KAL3764592.1"/>
    </source>
</evidence>
<sequence>MADVQYWDDTLTDEVSSIRTLLQSASSSSSHDAATNLTRAEKKYRAAMGTKKSYKMETRLITDPKTRKVYENKLMVLSEELATIANDITVLKSNRNKGELFVGASTKIGSGVGDGKGEMSGEEAGSHMISDMNTIQDKTKASITNTKQMVSASKAVGESTMEELLRQREQIRTIDNEAMRIEDNLQRADKLIKTFGKRMATDRFIQCFACINVLLLAGVVVYTIVKKGNTGNSSSGNPTNPVGGTRLLRGWLIGEDDVDEEEEEGYVDW</sequence>
<keyword evidence="5 8" id="KW-1133">Transmembrane helix</keyword>
<dbReference type="PANTHER" id="PTHR21230:SF79">
    <property type="entry name" value="T-SNARE COILED-COIL HOMOLOGY DOMAIN-CONTAINING PROTEIN"/>
    <property type="match status" value="1"/>
</dbReference>
<evidence type="ECO:0000256" key="3">
    <source>
        <dbReference type="ARBA" id="ARBA00022692"/>
    </source>
</evidence>
<evidence type="ECO:0000256" key="5">
    <source>
        <dbReference type="ARBA" id="ARBA00022989"/>
    </source>
</evidence>
<comment type="subcellular location">
    <subcellularLocation>
        <location evidence="1">Membrane</location>
        <topology evidence="1">Single-pass type IV membrane protein</topology>
    </subcellularLocation>
</comment>
<keyword evidence="6 8" id="KW-0472">Membrane</keyword>
<dbReference type="AlphaFoldDB" id="A0ABD3MLS7"/>
<evidence type="ECO:0000256" key="6">
    <source>
        <dbReference type="ARBA" id="ARBA00023136"/>
    </source>
</evidence>
<dbReference type="PANTHER" id="PTHR21230">
    <property type="entry name" value="VESICLE TRANSPORT V-SNARE PROTEIN VTI1-RELATED"/>
    <property type="match status" value="1"/>
</dbReference>
<keyword evidence="3 8" id="KW-0812">Transmembrane</keyword>
<feature type="domain" description="Sec20 C-terminal" evidence="9">
    <location>
        <begin position="141"/>
        <end position="226"/>
    </location>
</feature>
<dbReference type="GO" id="GO:0005737">
    <property type="term" value="C:cytoplasm"/>
    <property type="evidence" value="ECO:0007669"/>
    <property type="project" value="UniProtKB-ARBA"/>
</dbReference>
<keyword evidence="7" id="KW-0175">Coiled coil</keyword>
<dbReference type="Proteomes" id="UP001530293">
    <property type="component" value="Unassembled WGS sequence"/>
</dbReference>
<dbReference type="GO" id="GO:0015031">
    <property type="term" value="P:protein transport"/>
    <property type="evidence" value="ECO:0007669"/>
    <property type="project" value="UniProtKB-KW"/>
</dbReference>
<keyword evidence="4" id="KW-0653">Protein transport</keyword>
<evidence type="ECO:0000256" key="7">
    <source>
        <dbReference type="SAM" id="Coils"/>
    </source>
</evidence>
<accession>A0ABD3MLS7</accession>
<keyword evidence="2" id="KW-0813">Transport</keyword>
<feature type="coiled-coil region" evidence="7">
    <location>
        <begin position="164"/>
        <end position="191"/>
    </location>
</feature>